<sequence length="53" mass="5777">MKNKNNDRSGNRQQSGSGSDRSRQQSQQSSDNNRQQSGSGSHKGSSGHRSSDR</sequence>
<keyword evidence="3" id="KW-1185">Reference proteome</keyword>
<gene>
    <name evidence="2" type="ORF">ACFSCW_02135</name>
</gene>
<dbReference type="Proteomes" id="UP001597115">
    <property type="component" value="Unassembled WGS sequence"/>
</dbReference>
<evidence type="ECO:0000313" key="3">
    <source>
        <dbReference type="Proteomes" id="UP001597115"/>
    </source>
</evidence>
<protein>
    <submittedName>
        <fullName evidence="2">Uncharacterized protein</fullName>
    </submittedName>
</protein>
<evidence type="ECO:0000256" key="1">
    <source>
        <dbReference type="SAM" id="MobiDB-lite"/>
    </source>
</evidence>
<accession>A0ABW4HY72</accession>
<proteinExistence type="predicted"/>
<name>A0ABW4HY72_9SPHN</name>
<comment type="caution">
    <text evidence="2">The sequence shown here is derived from an EMBL/GenBank/DDBJ whole genome shotgun (WGS) entry which is preliminary data.</text>
</comment>
<feature type="region of interest" description="Disordered" evidence="1">
    <location>
        <begin position="1"/>
        <end position="53"/>
    </location>
</feature>
<dbReference type="RefSeq" id="WP_380886416.1">
    <property type="nucleotide sequence ID" value="NZ_JBHUDY010000001.1"/>
</dbReference>
<organism evidence="2 3">
    <name type="scientific">Sphingomonas tabacisoli</name>
    <dbReference type="NCBI Taxonomy" id="2249466"/>
    <lineage>
        <taxon>Bacteria</taxon>
        <taxon>Pseudomonadati</taxon>
        <taxon>Pseudomonadota</taxon>
        <taxon>Alphaproteobacteria</taxon>
        <taxon>Sphingomonadales</taxon>
        <taxon>Sphingomonadaceae</taxon>
        <taxon>Sphingomonas</taxon>
    </lineage>
</organism>
<evidence type="ECO:0000313" key="2">
    <source>
        <dbReference type="EMBL" id="MFD1610598.1"/>
    </source>
</evidence>
<feature type="compositionally biased region" description="Basic and acidic residues" evidence="1">
    <location>
        <begin position="1"/>
        <end position="10"/>
    </location>
</feature>
<dbReference type="EMBL" id="JBHUDY010000001">
    <property type="protein sequence ID" value="MFD1610598.1"/>
    <property type="molecule type" value="Genomic_DNA"/>
</dbReference>
<reference evidence="3" key="1">
    <citation type="journal article" date="2019" name="Int. J. Syst. Evol. Microbiol.">
        <title>The Global Catalogue of Microorganisms (GCM) 10K type strain sequencing project: providing services to taxonomists for standard genome sequencing and annotation.</title>
        <authorList>
            <consortium name="The Broad Institute Genomics Platform"/>
            <consortium name="The Broad Institute Genome Sequencing Center for Infectious Disease"/>
            <person name="Wu L."/>
            <person name="Ma J."/>
        </authorList>
    </citation>
    <scope>NUCLEOTIDE SEQUENCE [LARGE SCALE GENOMIC DNA]</scope>
    <source>
        <strain evidence="3">CGMCC 1.16275</strain>
    </source>
</reference>
<feature type="compositionally biased region" description="Low complexity" evidence="1">
    <location>
        <begin position="11"/>
        <end position="53"/>
    </location>
</feature>